<gene>
    <name evidence="3" type="ORF">Tco_1131964</name>
</gene>
<comment type="caution">
    <text evidence="3">The sequence shown here is derived from an EMBL/GenBank/DDBJ whole genome shotgun (WGS) entry which is preliminary data.</text>
</comment>
<sequence>MGLPSRVICDRDPHFTSNFWRSFQKALGWEGHLPLIEFSYNNSYHASIKAAPFKALYGRKCRSPVCWAEVEDARLTGPELVHETTEKIVQIKHRMQAAHDRQKSYADVRRKPREFQVGDRVMLKVSPWKGVVRFGKRGKLNPRYIEPFKVLAKVGTVAYRLELPQQLSRVHSTFHVTNLKKCLFDEPLAVPLDEIHIDDKLHFVEEPVEILEHEIKKLRRNSVMSDSDESGVTHTEASPSLDYVPGLEEPEQAPLLPDYVPGLEYADDEIVPEDQPGAEDAPSTAQSPDYVPDTDPEADPEEDDDDDPEEDPIDYPADGGDDEMDIDEDDDMDIDVDEEDEEDEMDVEVDEEAEEEYSAPAYLVVVALPAIAPSAEETEPFETDEYAATPPPHPAYRMTARITIPEPLPVPAWSDSEVARLLAISSPPASPLSPWSSSPPQIPFLLSPPSPVLTAPPPSPICLLGYRAATIRMRAEAAATSHSLPLPPPFILSPTRPDAPPPMPTSAPTSLPPLLLPSASHREDRPEVNLPPQKRLGIALSPSYEVEESSAAAAARPAGGLRADYGFVATMDREIRRDPERYVGYGITDSWDEIVETLQGAPVSTDTKLGAYVRDFKSMVRRDTDEIYTMLDDEQSQRQLLASRVNTLFRDRRGHAHTHLLMETEARMSREAWGKTMDAKSQSADRSRRRAISDLLETERGRREEMRELRAADRTRQQQIIHTLAVIQTLQREMIPLQGLVTILQGQVTALQGQVMTIQGQVTALQGQQGPARGPAQPELPEEASRSS</sequence>
<organism evidence="3 4">
    <name type="scientific">Tanacetum coccineum</name>
    <dbReference type="NCBI Taxonomy" id="301880"/>
    <lineage>
        <taxon>Eukaryota</taxon>
        <taxon>Viridiplantae</taxon>
        <taxon>Streptophyta</taxon>
        <taxon>Embryophyta</taxon>
        <taxon>Tracheophyta</taxon>
        <taxon>Spermatophyta</taxon>
        <taxon>Magnoliopsida</taxon>
        <taxon>eudicotyledons</taxon>
        <taxon>Gunneridae</taxon>
        <taxon>Pentapetalae</taxon>
        <taxon>asterids</taxon>
        <taxon>campanulids</taxon>
        <taxon>Asterales</taxon>
        <taxon>Asteraceae</taxon>
        <taxon>Asteroideae</taxon>
        <taxon>Anthemideae</taxon>
        <taxon>Anthemidinae</taxon>
        <taxon>Tanacetum</taxon>
    </lineage>
</organism>
<feature type="region of interest" description="Disordered" evidence="1">
    <location>
        <begin position="478"/>
        <end position="534"/>
    </location>
</feature>
<dbReference type="InterPro" id="IPR056924">
    <property type="entry name" value="SH3_Tf2-1"/>
</dbReference>
<evidence type="ECO:0000256" key="1">
    <source>
        <dbReference type="SAM" id="MobiDB-lite"/>
    </source>
</evidence>
<feature type="compositionally biased region" description="Acidic residues" evidence="1">
    <location>
        <begin position="292"/>
        <end position="329"/>
    </location>
</feature>
<dbReference type="EMBL" id="BQNB010021739">
    <property type="protein sequence ID" value="GJU09568.1"/>
    <property type="molecule type" value="Genomic_DNA"/>
</dbReference>
<feature type="domain" description="Tf2-1-like SH3-like" evidence="2">
    <location>
        <begin position="118"/>
        <end position="182"/>
    </location>
</feature>
<keyword evidence="3" id="KW-0808">Transferase</keyword>
<reference evidence="3" key="1">
    <citation type="journal article" date="2022" name="Int. J. Mol. Sci.">
        <title>Draft Genome of Tanacetum Coccineum: Genomic Comparison of Closely Related Tanacetum-Family Plants.</title>
        <authorList>
            <person name="Yamashiro T."/>
            <person name="Shiraishi A."/>
            <person name="Nakayama K."/>
            <person name="Satake H."/>
        </authorList>
    </citation>
    <scope>NUCLEOTIDE SEQUENCE</scope>
</reference>
<evidence type="ECO:0000313" key="4">
    <source>
        <dbReference type="Proteomes" id="UP001151760"/>
    </source>
</evidence>
<feature type="region of interest" description="Disordered" evidence="1">
    <location>
        <begin position="272"/>
        <end position="329"/>
    </location>
</feature>
<name>A0ABQ5JDJ0_9ASTR</name>
<dbReference type="Gene3D" id="3.30.420.10">
    <property type="entry name" value="Ribonuclease H-like superfamily/Ribonuclease H"/>
    <property type="match status" value="1"/>
</dbReference>
<keyword evidence="3" id="KW-0548">Nucleotidyltransferase</keyword>
<accession>A0ABQ5JDJ0</accession>
<proteinExistence type="predicted"/>
<feature type="region of interest" description="Disordered" evidence="1">
    <location>
        <begin position="766"/>
        <end position="788"/>
    </location>
</feature>
<dbReference type="PANTHER" id="PTHR46148">
    <property type="entry name" value="CHROMO DOMAIN-CONTAINING PROTEIN"/>
    <property type="match status" value="1"/>
</dbReference>
<reference evidence="3" key="2">
    <citation type="submission" date="2022-01" db="EMBL/GenBank/DDBJ databases">
        <authorList>
            <person name="Yamashiro T."/>
            <person name="Shiraishi A."/>
            <person name="Satake H."/>
            <person name="Nakayama K."/>
        </authorList>
    </citation>
    <scope>NUCLEOTIDE SEQUENCE</scope>
</reference>
<feature type="compositionally biased region" description="Pro residues" evidence="1">
    <location>
        <begin position="485"/>
        <end position="515"/>
    </location>
</feature>
<keyword evidence="4" id="KW-1185">Reference proteome</keyword>
<evidence type="ECO:0000259" key="2">
    <source>
        <dbReference type="Pfam" id="PF24626"/>
    </source>
</evidence>
<protein>
    <submittedName>
        <fullName evidence="3">Reverse transcriptase domain-containing protein</fullName>
    </submittedName>
</protein>
<dbReference type="InterPro" id="IPR036397">
    <property type="entry name" value="RNaseH_sf"/>
</dbReference>
<feature type="compositionally biased region" description="Low complexity" evidence="1">
    <location>
        <begin position="766"/>
        <end position="777"/>
    </location>
</feature>
<feature type="region of interest" description="Disordered" evidence="1">
    <location>
        <begin position="222"/>
        <end position="259"/>
    </location>
</feature>
<dbReference type="Proteomes" id="UP001151760">
    <property type="component" value="Unassembled WGS sequence"/>
</dbReference>
<feature type="compositionally biased region" description="Polar residues" evidence="1">
    <location>
        <begin position="222"/>
        <end position="238"/>
    </location>
</feature>
<dbReference type="Pfam" id="PF24626">
    <property type="entry name" value="SH3_Tf2-1"/>
    <property type="match status" value="1"/>
</dbReference>
<keyword evidence="3" id="KW-0695">RNA-directed DNA polymerase</keyword>
<dbReference type="GO" id="GO:0003964">
    <property type="term" value="F:RNA-directed DNA polymerase activity"/>
    <property type="evidence" value="ECO:0007669"/>
    <property type="project" value="UniProtKB-KW"/>
</dbReference>
<evidence type="ECO:0000313" key="3">
    <source>
        <dbReference type="EMBL" id="GJU09568.1"/>
    </source>
</evidence>
<dbReference type="PANTHER" id="PTHR46148:SF59">
    <property type="entry name" value="NUCLEOTIDYLTRANSFERASE, RIBONUCLEASE H"/>
    <property type="match status" value="1"/>
</dbReference>